<keyword evidence="2" id="KW-0813">Transport</keyword>
<dbReference type="Pfam" id="PF25975">
    <property type="entry name" value="CzcB_C"/>
    <property type="match status" value="1"/>
</dbReference>
<comment type="similarity">
    <text evidence="1">Belongs to the membrane fusion protein (MFP) (TC 8.A.1) family.</text>
</comment>
<dbReference type="NCBIfam" id="TIGR01730">
    <property type="entry name" value="RND_mfp"/>
    <property type="match status" value="1"/>
</dbReference>
<feature type="chain" id="PRO_5015463012" evidence="3">
    <location>
        <begin position="22"/>
        <end position="399"/>
    </location>
</feature>
<dbReference type="GO" id="GO:0046872">
    <property type="term" value="F:metal ion binding"/>
    <property type="evidence" value="ECO:0007669"/>
    <property type="project" value="InterPro"/>
</dbReference>
<dbReference type="InterPro" id="IPR045800">
    <property type="entry name" value="HMBD"/>
</dbReference>
<dbReference type="GO" id="GO:0015679">
    <property type="term" value="P:plasma membrane copper ion transport"/>
    <property type="evidence" value="ECO:0007669"/>
    <property type="project" value="TreeGrafter"/>
</dbReference>
<dbReference type="Pfam" id="PF25954">
    <property type="entry name" value="Beta-barrel_RND_2"/>
    <property type="match status" value="1"/>
</dbReference>
<dbReference type="PANTHER" id="PTHR30097">
    <property type="entry name" value="CATION EFFLUX SYSTEM PROTEIN CUSB"/>
    <property type="match status" value="1"/>
</dbReference>
<evidence type="ECO:0000259" key="5">
    <source>
        <dbReference type="Pfam" id="PF25919"/>
    </source>
</evidence>
<sequence length="399" mass="43399">MMKNLMYYILVVAVVALSACSSDKTKSESGGSTTTYTCPMHPQVVSAEPGTCPVCAMDLVPVSASGEGNEIMLSASQIQLANIHTKHIRTDRFKTSKVLNGRIIANADLAESISSRYAGRVEKLFVKETGRPVSKGQPLFQIYSEEMETLQQDYLLQARQMAAFPDEKIYRTLFDAAGNRLKLFGYSQAQLRNLLNQAKTSALVTVNATQSGIINEINIVEGQYVSEGTPVIKLENLSELWIEADVYPNEVRSLKTGMVMMVSVDGVTAGAESVKVDFIAPQVDPASQLVKIRGTIRNRGNLQPGMHATVLLSDSKDMEGVSVPLDAVIREEGGSHVWIKTGKATFEPRKVTTGTEDASQVIILSGLDTDNEVVTTGAYLLTSEFILKKGKNPIALDHH</sequence>
<dbReference type="PANTHER" id="PTHR30097:SF4">
    <property type="entry name" value="SLR6042 PROTEIN"/>
    <property type="match status" value="1"/>
</dbReference>
<dbReference type="EMBL" id="PVTH01000002">
    <property type="protein sequence ID" value="PRY54380.1"/>
    <property type="molecule type" value="Genomic_DNA"/>
</dbReference>
<evidence type="ECO:0000259" key="7">
    <source>
        <dbReference type="Pfam" id="PF25975"/>
    </source>
</evidence>
<dbReference type="Pfam" id="PF25919">
    <property type="entry name" value="BSH_CusB"/>
    <property type="match status" value="1"/>
</dbReference>
<evidence type="ECO:0000256" key="2">
    <source>
        <dbReference type="ARBA" id="ARBA00022448"/>
    </source>
</evidence>
<protein>
    <submittedName>
        <fullName evidence="8">Cu(I)/Ag(I) efflux system membrane fusion protein</fullName>
    </submittedName>
</protein>
<dbReference type="AlphaFoldDB" id="A0A2T0U8X0"/>
<dbReference type="InterPro" id="IPR006143">
    <property type="entry name" value="RND_pump_MFP"/>
</dbReference>
<evidence type="ECO:0000256" key="1">
    <source>
        <dbReference type="ARBA" id="ARBA00009477"/>
    </source>
</evidence>
<dbReference type="Gene3D" id="2.40.50.100">
    <property type="match status" value="1"/>
</dbReference>
<evidence type="ECO:0000313" key="9">
    <source>
        <dbReference type="Proteomes" id="UP000238034"/>
    </source>
</evidence>
<name>A0A2T0U8X0_9SPHI</name>
<feature type="signal peptide" evidence="3">
    <location>
        <begin position="1"/>
        <end position="21"/>
    </location>
</feature>
<keyword evidence="9" id="KW-1185">Reference proteome</keyword>
<dbReference type="InterPro" id="IPR058649">
    <property type="entry name" value="CzcB_C"/>
</dbReference>
<feature type="domain" description="CusB-like barrel-sandwich hybrid" evidence="5">
    <location>
        <begin position="112"/>
        <end position="234"/>
    </location>
</feature>
<dbReference type="Pfam" id="PF19335">
    <property type="entry name" value="HMBD"/>
    <property type="match status" value="1"/>
</dbReference>
<feature type="domain" description="Heavy metal binding" evidence="4">
    <location>
        <begin position="36"/>
        <end position="62"/>
    </location>
</feature>
<dbReference type="InterPro" id="IPR051909">
    <property type="entry name" value="MFP_Cation_Efflux"/>
</dbReference>
<accession>A0A2T0U8X0</accession>
<gene>
    <name evidence="8" type="ORF">B0I27_102146</name>
</gene>
<evidence type="ECO:0000259" key="4">
    <source>
        <dbReference type="Pfam" id="PF19335"/>
    </source>
</evidence>
<evidence type="ECO:0000256" key="3">
    <source>
        <dbReference type="SAM" id="SignalP"/>
    </source>
</evidence>
<evidence type="ECO:0000313" key="8">
    <source>
        <dbReference type="EMBL" id="PRY54380.1"/>
    </source>
</evidence>
<keyword evidence="3" id="KW-0732">Signal</keyword>
<dbReference type="OrthoDB" id="9806939at2"/>
<dbReference type="Gene3D" id="2.40.30.170">
    <property type="match status" value="1"/>
</dbReference>
<dbReference type="GO" id="GO:0060003">
    <property type="term" value="P:copper ion export"/>
    <property type="evidence" value="ECO:0007669"/>
    <property type="project" value="TreeGrafter"/>
</dbReference>
<dbReference type="Gene3D" id="2.40.420.20">
    <property type="match status" value="1"/>
</dbReference>
<proteinExistence type="inferred from homology"/>
<dbReference type="InterPro" id="IPR058792">
    <property type="entry name" value="Beta-barrel_RND_2"/>
</dbReference>
<comment type="caution">
    <text evidence="8">The sequence shown here is derived from an EMBL/GenBank/DDBJ whole genome shotgun (WGS) entry which is preliminary data.</text>
</comment>
<reference evidence="8 9" key="1">
    <citation type="submission" date="2018-03" db="EMBL/GenBank/DDBJ databases">
        <title>Genomic Encyclopedia of Type Strains, Phase III (KMG-III): the genomes of soil and plant-associated and newly described type strains.</title>
        <authorList>
            <person name="Whitman W."/>
        </authorList>
    </citation>
    <scope>NUCLEOTIDE SEQUENCE [LARGE SCALE GENOMIC DNA]</scope>
    <source>
        <strain evidence="8 9">CGMCC 1.9313</strain>
    </source>
</reference>
<evidence type="ECO:0000259" key="6">
    <source>
        <dbReference type="Pfam" id="PF25954"/>
    </source>
</evidence>
<dbReference type="Proteomes" id="UP000238034">
    <property type="component" value="Unassembled WGS sequence"/>
</dbReference>
<dbReference type="GO" id="GO:0016020">
    <property type="term" value="C:membrane"/>
    <property type="evidence" value="ECO:0007669"/>
    <property type="project" value="InterPro"/>
</dbReference>
<dbReference type="SUPFAM" id="SSF111369">
    <property type="entry name" value="HlyD-like secretion proteins"/>
    <property type="match status" value="1"/>
</dbReference>
<dbReference type="RefSeq" id="WP_106291531.1">
    <property type="nucleotide sequence ID" value="NZ_PVTH01000002.1"/>
</dbReference>
<feature type="domain" description="CusB-like beta-barrel" evidence="6">
    <location>
        <begin position="240"/>
        <end position="315"/>
    </location>
</feature>
<organism evidence="8 9">
    <name type="scientific">Arcticibacter pallidicorallinus</name>
    <dbReference type="NCBI Taxonomy" id="1259464"/>
    <lineage>
        <taxon>Bacteria</taxon>
        <taxon>Pseudomonadati</taxon>
        <taxon>Bacteroidota</taxon>
        <taxon>Sphingobacteriia</taxon>
        <taxon>Sphingobacteriales</taxon>
        <taxon>Sphingobacteriaceae</taxon>
        <taxon>Arcticibacter</taxon>
    </lineage>
</organism>
<dbReference type="PROSITE" id="PS51257">
    <property type="entry name" value="PROKAR_LIPOPROTEIN"/>
    <property type="match status" value="1"/>
</dbReference>
<dbReference type="GO" id="GO:0030313">
    <property type="term" value="C:cell envelope"/>
    <property type="evidence" value="ECO:0007669"/>
    <property type="project" value="TreeGrafter"/>
</dbReference>
<dbReference type="InterPro" id="IPR058790">
    <property type="entry name" value="BSH_CusB"/>
</dbReference>
<dbReference type="GO" id="GO:0022857">
    <property type="term" value="F:transmembrane transporter activity"/>
    <property type="evidence" value="ECO:0007669"/>
    <property type="project" value="InterPro"/>
</dbReference>
<feature type="domain" description="CzcB-like C-terminal circularly permuted SH3-like" evidence="7">
    <location>
        <begin position="321"/>
        <end position="381"/>
    </location>
</feature>